<keyword evidence="3" id="KW-1185">Reference proteome</keyword>
<evidence type="ECO:0000313" key="2">
    <source>
        <dbReference type="EMBL" id="EMI55192.1"/>
    </source>
</evidence>
<dbReference type="AlphaFoldDB" id="M5U174"/>
<gene>
    <name evidence="2" type="ORF">RSSM_03329</name>
</gene>
<dbReference type="InterPro" id="IPR015330">
    <property type="entry name" value="DNA_primase/pol_bifunc_N"/>
</dbReference>
<dbReference type="SUPFAM" id="SSF56747">
    <property type="entry name" value="Prim-pol domain"/>
    <property type="match status" value="1"/>
</dbReference>
<accession>M5U174</accession>
<dbReference type="RefSeq" id="WP_008680356.1">
    <property type="nucleotide sequence ID" value="NZ_ANOH01000224.1"/>
</dbReference>
<evidence type="ECO:0000313" key="3">
    <source>
        <dbReference type="Proteomes" id="UP000011885"/>
    </source>
</evidence>
<reference evidence="2 3" key="1">
    <citation type="journal article" date="2013" name="Mar. Genomics">
        <title>Expression of sulfatases in Rhodopirellula baltica and the diversity of sulfatases in the genus Rhodopirellula.</title>
        <authorList>
            <person name="Wegner C.E."/>
            <person name="Richter-Heitmann T."/>
            <person name="Klindworth A."/>
            <person name="Klockow C."/>
            <person name="Richter M."/>
            <person name="Achstetter T."/>
            <person name="Glockner F.O."/>
            <person name="Harder J."/>
        </authorList>
    </citation>
    <scope>NUCLEOTIDE SEQUENCE [LARGE SCALE GENOMIC DNA]</scope>
    <source>
        <strain evidence="2 3">SM41</strain>
    </source>
</reference>
<sequence length="130" mass="14464">MYHTNNNIIEQAKKLSEKGYAVFPLHGVNDAGYCRCGNINCKDVGKHPDTANGLKDAVSDMPGINSLFEGKNKNNIGITTGKRSNIIVVDVDDVNKFSELEKNTNLLRRYRCRQAKDDTFTLGIVTIMQT</sequence>
<proteinExistence type="predicted"/>
<dbReference type="EMBL" id="ANOH01000224">
    <property type="protein sequence ID" value="EMI55192.1"/>
    <property type="molecule type" value="Genomic_DNA"/>
</dbReference>
<evidence type="ECO:0000259" key="1">
    <source>
        <dbReference type="Pfam" id="PF09250"/>
    </source>
</evidence>
<dbReference type="Proteomes" id="UP000011885">
    <property type="component" value="Unassembled WGS sequence"/>
</dbReference>
<dbReference type="Pfam" id="PF09250">
    <property type="entry name" value="Prim-Pol"/>
    <property type="match status" value="1"/>
</dbReference>
<feature type="domain" description="DNA primase/polymerase bifunctional N-terminal" evidence="1">
    <location>
        <begin position="14"/>
        <end position="99"/>
    </location>
</feature>
<name>M5U174_9BACT</name>
<protein>
    <submittedName>
        <fullName evidence="2">Bifunctional DNA primase/polymerase</fullName>
    </submittedName>
</protein>
<comment type="caution">
    <text evidence="2">The sequence shown here is derived from an EMBL/GenBank/DDBJ whole genome shotgun (WGS) entry which is preliminary data.</text>
</comment>
<dbReference type="OrthoDB" id="287530at2"/>
<organism evidence="2 3">
    <name type="scientific">Rhodopirellula sallentina SM41</name>
    <dbReference type="NCBI Taxonomy" id="1263870"/>
    <lineage>
        <taxon>Bacteria</taxon>
        <taxon>Pseudomonadati</taxon>
        <taxon>Planctomycetota</taxon>
        <taxon>Planctomycetia</taxon>
        <taxon>Pirellulales</taxon>
        <taxon>Pirellulaceae</taxon>
        <taxon>Rhodopirellula</taxon>
    </lineage>
</organism>